<dbReference type="AlphaFoldDB" id="A0A9D4U0E4"/>
<comment type="subcellular location">
    <subcellularLocation>
        <location evidence="1">Membrane</location>
        <topology evidence="1">Multi-pass membrane protein</topology>
    </subcellularLocation>
</comment>
<feature type="transmembrane region" description="Helical" evidence="7">
    <location>
        <begin position="114"/>
        <end position="135"/>
    </location>
</feature>
<accession>A0A9D4U0E4</accession>
<dbReference type="PANTHER" id="PTHR12889">
    <property type="entry name" value="GAMMA-SECRETASE SUBUNIT APH-1"/>
    <property type="match status" value="1"/>
</dbReference>
<feature type="transmembrane region" description="Helical" evidence="7">
    <location>
        <begin position="189"/>
        <end position="207"/>
    </location>
</feature>
<name>A0A9D4U0E4_ADICA</name>
<keyword evidence="6 7" id="KW-0472">Membrane</keyword>
<comment type="similarity">
    <text evidence="2">Belongs to the APH-1 family.</text>
</comment>
<evidence type="ECO:0000256" key="5">
    <source>
        <dbReference type="ARBA" id="ARBA00022989"/>
    </source>
</evidence>
<dbReference type="EMBL" id="JABFUD020000025">
    <property type="protein sequence ID" value="KAI5059256.1"/>
    <property type="molecule type" value="Genomic_DNA"/>
</dbReference>
<dbReference type="GO" id="GO:0007219">
    <property type="term" value="P:Notch signaling pathway"/>
    <property type="evidence" value="ECO:0007669"/>
    <property type="project" value="UniProtKB-KW"/>
</dbReference>
<organism evidence="8 9">
    <name type="scientific">Adiantum capillus-veneris</name>
    <name type="common">Maidenhair fern</name>
    <dbReference type="NCBI Taxonomy" id="13818"/>
    <lineage>
        <taxon>Eukaryota</taxon>
        <taxon>Viridiplantae</taxon>
        <taxon>Streptophyta</taxon>
        <taxon>Embryophyta</taxon>
        <taxon>Tracheophyta</taxon>
        <taxon>Polypodiopsida</taxon>
        <taxon>Polypodiidae</taxon>
        <taxon>Polypodiales</taxon>
        <taxon>Pteridineae</taxon>
        <taxon>Pteridaceae</taxon>
        <taxon>Vittarioideae</taxon>
        <taxon>Adiantum</taxon>
    </lineage>
</organism>
<evidence type="ECO:0000256" key="6">
    <source>
        <dbReference type="ARBA" id="ARBA00023136"/>
    </source>
</evidence>
<evidence type="ECO:0000256" key="2">
    <source>
        <dbReference type="ARBA" id="ARBA00005577"/>
    </source>
</evidence>
<dbReference type="Proteomes" id="UP000886520">
    <property type="component" value="Chromosome 25"/>
</dbReference>
<keyword evidence="5 7" id="KW-1133">Transmembrane helix</keyword>
<dbReference type="InterPro" id="IPR009294">
    <property type="entry name" value="Aph-1"/>
</dbReference>
<dbReference type="Pfam" id="PF06105">
    <property type="entry name" value="Aph-1"/>
    <property type="match status" value="1"/>
</dbReference>
<feature type="transmembrane region" description="Helical" evidence="7">
    <location>
        <begin position="29"/>
        <end position="49"/>
    </location>
</feature>
<dbReference type="GO" id="GO:0016485">
    <property type="term" value="P:protein processing"/>
    <property type="evidence" value="ECO:0007669"/>
    <property type="project" value="InterPro"/>
</dbReference>
<keyword evidence="3 7" id="KW-0812">Transmembrane</keyword>
<evidence type="ECO:0000256" key="1">
    <source>
        <dbReference type="ARBA" id="ARBA00004141"/>
    </source>
</evidence>
<feature type="transmembrane region" description="Helical" evidence="7">
    <location>
        <begin position="213"/>
        <end position="234"/>
    </location>
</feature>
<keyword evidence="9" id="KW-1185">Reference proteome</keyword>
<gene>
    <name evidence="8" type="ORF">GOP47_0025575</name>
</gene>
<evidence type="ECO:0000313" key="8">
    <source>
        <dbReference type="EMBL" id="KAI5059256.1"/>
    </source>
</evidence>
<evidence type="ECO:0000313" key="9">
    <source>
        <dbReference type="Proteomes" id="UP000886520"/>
    </source>
</evidence>
<sequence length="324" mass="35834">MALAAGIGYALLALGPAFALFVSVIAAKPILVLLVLSSTLIWLVSLILLSAIWRAFLPLGSSWLLFLLLFTCVLFQEVIRPVFWFSYKKLEGLLNMLAHRMSKPELKYYEKMQIALAGGLGHGIAHAVFFCLSLLTPSFGKATFYAESCSQMPLFLVAALLSLSFLIIHTSSMIVAFNGYDDGKRSSMFLPPAIHFAASFMSLINLSQGGCLVGVPLVLLCAAAAMCYCGKIVWVKSLHTKFHQFADNITIQGNGLTDKPQSSRSFLYIPSRGCHLPIKRWWSFLNIELRNGTTVDYGLLFLQAHKPDFGRLHEVLQQYTLSTL</sequence>
<evidence type="ECO:0000256" key="7">
    <source>
        <dbReference type="SAM" id="Phobius"/>
    </source>
</evidence>
<evidence type="ECO:0000256" key="4">
    <source>
        <dbReference type="ARBA" id="ARBA00022976"/>
    </source>
</evidence>
<dbReference type="GO" id="GO:0016020">
    <property type="term" value="C:membrane"/>
    <property type="evidence" value="ECO:0007669"/>
    <property type="project" value="UniProtKB-SubCell"/>
</dbReference>
<keyword evidence="4" id="KW-0914">Notch signaling pathway</keyword>
<proteinExistence type="inferred from homology"/>
<dbReference type="OrthoDB" id="6507463at2759"/>
<reference evidence="8" key="1">
    <citation type="submission" date="2021-01" db="EMBL/GenBank/DDBJ databases">
        <title>Adiantum capillus-veneris genome.</title>
        <authorList>
            <person name="Fang Y."/>
            <person name="Liao Q."/>
        </authorList>
    </citation>
    <scope>NUCLEOTIDE SEQUENCE</scope>
    <source>
        <strain evidence="8">H3</strain>
        <tissue evidence="8">Leaf</tissue>
    </source>
</reference>
<protein>
    <submittedName>
        <fullName evidence="8">Uncharacterized protein</fullName>
    </submittedName>
</protein>
<comment type="caution">
    <text evidence="8">The sequence shown here is derived from an EMBL/GenBank/DDBJ whole genome shotgun (WGS) entry which is preliminary data.</text>
</comment>
<feature type="transmembrane region" description="Helical" evidence="7">
    <location>
        <begin position="56"/>
        <end position="76"/>
    </location>
</feature>
<evidence type="ECO:0000256" key="3">
    <source>
        <dbReference type="ARBA" id="ARBA00022692"/>
    </source>
</evidence>
<feature type="transmembrane region" description="Helical" evidence="7">
    <location>
        <begin position="155"/>
        <end position="177"/>
    </location>
</feature>